<name>A0ABX6P1R9_9BURK</name>
<sequence>MADRKKLERPAAAAPLRLAAIGLEAECSLMLDDQPTRPEALFGSPRDFIRGELMHRQGTSYHLPTGGAVYFDTGVIEVATPVIEIERGCAARAGRSLWEALQFIRGELDAGTRAKGIARGWSASARTTTCRSPCRPANRRGAAPSASLRCCSPTSCPCR</sequence>
<proteinExistence type="predicted"/>
<dbReference type="Proteomes" id="UP000500826">
    <property type="component" value="Chromosome"/>
</dbReference>
<evidence type="ECO:0000313" key="1">
    <source>
        <dbReference type="EMBL" id="QJW83345.1"/>
    </source>
</evidence>
<organism evidence="1 2">
    <name type="scientific">Ramlibacter terrae</name>
    <dbReference type="NCBI Taxonomy" id="2732511"/>
    <lineage>
        <taxon>Bacteria</taxon>
        <taxon>Pseudomonadati</taxon>
        <taxon>Pseudomonadota</taxon>
        <taxon>Betaproteobacteria</taxon>
        <taxon>Burkholderiales</taxon>
        <taxon>Comamonadaceae</taxon>
        <taxon>Ramlibacter</taxon>
    </lineage>
</organism>
<gene>
    <name evidence="1" type="ORF">HK414_01285</name>
</gene>
<reference evidence="1 2" key="1">
    <citation type="submission" date="2020-05" db="EMBL/GenBank/DDBJ databases">
        <title>Ramlibacter rhizophilus sp. nov., isolated from rhizosphere soil of national flower Mugunghwa from South Korea.</title>
        <authorList>
            <person name="Zheng-Fei Y."/>
            <person name="Huan T."/>
        </authorList>
    </citation>
    <scope>NUCLEOTIDE SEQUENCE [LARGE SCALE GENOMIC DNA]</scope>
    <source>
        <strain evidence="1 2">H242</strain>
    </source>
</reference>
<keyword evidence="2" id="KW-1185">Reference proteome</keyword>
<dbReference type="EMBL" id="CP053418">
    <property type="protein sequence ID" value="QJW83345.1"/>
    <property type="molecule type" value="Genomic_DNA"/>
</dbReference>
<evidence type="ECO:0000313" key="2">
    <source>
        <dbReference type="Proteomes" id="UP000500826"/>
    </source>
</evidence>
<accession>A0ABX6P1R9</accession>
<protein>
    <submittedName>
        <fullName evidence="1">Uncharacterized protein</fullName>
    </submittedName>
</protein>